<dbReference type="GO" id="GO:0000976">
    <property type="term" value="F:transcription cis-regulatory region binding"/>
    <property type="evidence" value="ECO:0007669"/>
    <property type="project" value="TreeGrafter"/>
</dbReference>
<keyword evidence="1 2" id="KW-0238">DNA-binding</keyword>
<accession>A0A178M7A4</accession>
<dbReference type="Gene3D" id="1.10.357.10">
    <property type="entry name" value="Tetracycline Repressor, domain 2"/>
    <property type="match status" value="1"/>
</dbReference>
<dbReference type="OrthoDB" id="7465645at2"/>
<gene>
    <name evidence="4" type="ORF">A6A05_17495</name>
</gene>
<dbReference type="InterPro" id="IPR050109">
    <property type="entry name" value="HTH-type_TetR-like_transc_reg"/>
</dbReference>
<sequence length="220" mass="25499">MPVPTQKPNAIRRRLPRQEREKLIVAEAIRFFAEVGFEGQTRALAQRLGVTQPLLYRYFPDKDALIERVYQEVFLGGWNPAWTVGLRNRAVSLRDRIVQFYHAYSRRHFRYEQVRLFMFAGLKDQGLANRYMGFVRENLFEPLVEELRFEIGLPAQAPNDYEVECVAGLHGAVAYIGVRRWVYHAPVPEDTDRVIANMVDSFLSGIQDVFRRIAAEAQPA</sequence>
<dbReference type="STRING" id="1437059.A6A05_17495"/>
<dbReference type="AlphaFoldDB" id="A0A178M7A4"/>
<comment type="caution">
    <text evidence="4">The sequence shown here is derived from an EMBL/GenBank/DDBJ whole genome shotgun (WGS) entry which is preliminary data.</text>
</comment>
<dbReference type="InterPro" id="IPR001647">
    <property type="entry name" value="HTH_TetR"/>
</dbReference>
<dbReference type="InterPro" id="IPR009057">
    <property type="entry name" value="Homeodomain-like_sf"/>
</dbReference>
<dbReference type="GO" id="GO:0003700">
    <property type="term" value="F:DNA-binding transcription factor activity"/>
    <property type="evidence" value="ECO:0007669"/>
    <property type="project" value="TreeGrafter"/>
</dbReference>
<evidence type="ECO:0000259" key="3">
    <source>
        <dbReference type="PROSITE" id="PS50977"/>
    </source>
</evidence>
<dbReference type="EMBL" id="LWQU01000197">
    <property type="protein sequence ID" value="OAN44413.1"/>
    <property type="molecule type" value="Genomic_DNA"/>
</dbReference>
<name>A0A178M7A4_9PROT</name>
<dbReference type="PROSITE" id="PS50977">
    <property type="entry name" value="HTH_TETR_2"/>
    <property type="match status" value="1"/>
</dbReference>
<dbReference type="Proteomes" id="UP000078543">
    <property type="component" value="Unassembled WGS sequence"/>
</dbReference>
<proteinExistence type="predicted"/>
<reference evidence="4 5" key="1">
    <citation type="submission" date="2016-04" db="EMBL/GenBank/DDBJ databases">
        <title>Draft genome sequence of freshwater magnetotactic bacteria Magnetospirillum marisnigri SP-1 and Magnetospirillum moscoviense BB-1.</title>
        <authorList>
            <person name="Koziaeva V."/>
            <person name="Dziuba M.V."/>
            <person name="Ivanov T.M."/>
            <person name="Kuznetsov B."/>
            <person name="Grouzdev D.S."/>
        </authorList>
    </citation>
    <scope>NUCLEOTIDE SEQUENCE [LARGE SCALE GENOMIC DNA]</scope>
    <source>
        <strain evidence="4 5">BB-1</strain>
    </source>
</reference>
<dbReference type="PANTHER" id="PTHR30055:SF181">
    <property type="entry name" value="BLR6905 PROTEIN"/>
    <property type="match status" value="1"/>
</dbReference>
<evidence type="ECO:0000256" key="2">
    <source>
        <dbReference type="PROSITE-ProRule" id="PRU00335"/>
    </source>
</evidence>
<feature type="domain" description="HTH tetR-type" evidence="3">
    <location>
        <begin position="18"/>
        <end position="77"/>
    </location>
</feature>
<organism evidence="4 5">
    <name type="scientific">Magnetospirillum moscoviense</name>
    <dbReference type="NCBI Taxonomy" id="1437059"/>
    <lineage>
        <taxon>Bacteria</taxon>
        <taxon>Pseudomonadati</taxon>
        <taxon>Pseudomonadota</taxon>
        <taxon>Alphaproteobacteria</taxon>
        <taxon>Rhodospirillales</taxon>
        <taxon>Rhodospirillaceae</taxon>
        <taxon>Magnetospirillum</taxon>
    </lineage>
</organism>
<dbReference type="Pfam" id="PF00440">
    <property type="entry name" value="TetR_N"/>
    <property type="match status" value="1"/>
</dbReference>
<evidence type="ECO:0000313" key="5">
    <source>
        <dbReference type="Proteomes" id="UP000078543"/>
    </source>
</evidence>
<dbReference type="PANTHER" id="PTHR30055">
    <property type="entry name" value="HTH-TYPE TRANSCRIPTIONAL REGULATOR RUTR"/>
    <property type="match status" value="1"/>
</dbReference>
<dbReference type="SUPFAM" id="SSF46689">
    <property type="entry name" value="Homeodomain-like"/>
    <property type="match status" value="1"/>
</dbReference>
<keyword evidence="5" id="KW-1185">Reference proteome</keyword>
<evidence type="ECO:0000313" key="4">
    <source>
        <dbReference type="EMBL" id="OAN44413.1"/>
    </source>
</evidence>
<feature type="DNA-binding region" description="H-T-H motif" evidence="2">
    <location>
        <begin position="40"/>
        <end position="59"/>
    </location>
</feature>
<evidence type="ECO:0000256" key="1">
    <source>
        <dbReference type="ARBA" id="ARBA00023125"/>
    </source>
</evidence>
<protein>
    <submittedName>
        <fullName evidence="4">TetR family transcriptional regulator</fullName>
    </submittedName>
</protein>
<dbReference type="PRINTS" id="PR00455">
    <property type="entry name" value="HTHTETR"/>
</dbReference>